<feature type="compositionally biased region" description="Basic residues" evidence="1">
    <location>
        <begin position="339"/>
        <end position="349"/>
    </location>
</feature>
<sequence length="373" mass="40751">MEKQLGAEAAGAAGAAATVAPSLENRAASVSTQRVGATVNLVTIVEGEAISPYEHADSTGWMPYYRRVFGRAQQSQRATLPSYQCTTPGYDILIAFHVPPLSATSSATSPDQRSVPKYLPAPLPKEDIKIVIRPRDGLNVASYTWTTLFNALCQAAGLALQETRGDHLSVNKVQNLLVLSSPDLDRAENYARISSITFGSAMFSARGYIACPENTVKGVVHEILPDHTAADIHDAVVLSCNYRSARVACGLANPMDEHQCIIRCALCGLAHPTGDAICQKRYRTPLDLQQQKQRRARSRNHKPKDEDPQRNHDRTDFLPRLPSDSTAPNRKPATPSTVQRRRSRSKSKRSVSQPPPPAKNAPSDQRPSSQVSW</sequence>
<gene>
    <name evidence="2" type="ORF">HPB48_009953</name>
</gene>
<dbReference type="VEuPathDB" id="VectorBase:HLOH_058355"/>
<evidence type="ECO:0000313" key="3">
    <source>
        <dbReference type="Proteomes" id="UP000821853"/>
    </source>
</evidence>
<evidence type="ECO:0000313" key="2">
    <source>
        <dbReference type="EMBL" id="KAH9378586.1"/>
    </source>
</evidence>
<accession>A0A9J6GSX9</accession>
<feature type="compositionally biased region" description="Basic residues" evidence="1">
    <location>
        <begin position="292"/>
        <end position="302"/>
    </location>
</feature>
<reference evidence="2 3" key="1">
    <citation type="journal article" date="2020" name="Cell">
        <title>Large-Scale Comparative Analyses of Tick Genomes Elucidate Their Genetic Diversity and Vector Capacities.</title>
        <authorList>
            <consortium name="Tick Genome and Microbiome Consortium (TIGMIC)"/>
            <person name="Jia N."/>
            <person name="Wang J."/>
            <person name="Shi W."/>
            <person name="Du L."/>
            <person name="Sun Y."/>
            <person name="Zhan W."/>
            <person name="Jiang J.F."/>
            <person name="Wang Q."/>
            <person name="Zhang B."/>
            <person name="Ji P."/>
            <person name="Bell-Sakyi L."/>
            <person name="Cui X.M."/>
            <person name="Yuan T.T."/>
            <person name="Jiang B.G."/>
            <person name="Yang W.F."/>
            <person name="Lam T.T."/>
            <person name="Chang Q.C."/>
            <person name="Ding S.J."/>
            <person name="Wang X.J."/>
            <person name="Zhu J.G."/>
            <person name="Ruan X.D."/>
            <person name="Zhao L."/>
            <person name="Wei J.T."/>
            <person name="Ye R.Z."/>
            <person name="Que T.C."/>
            <person name="Du C.H."/>
            <person name="Zhou Y.H."/>
            <person name="Cheng J.X."/>
            <person name="Dai P.F."/>
            <person name="Guo W.B."/>
            <person name="Han X.H."/>
            <person name="Huang E.J."/>
            <person name="Li L.F."/>
            <person name="Wei W."/>
            <person name="Gao Y.C."/>
            <person name="Liu J.Z."/>
            <person name="Shao H.Z."/>
            <person name="Wang X."/>
            <person name="Wang C.C."/>
            <person name="Yang T.C."/>
            <person name="Huo Q.B."/>
            <person name="Li W."/>
            <person name="Chen H.Y."/>
            <person name="Chen S.E."/>
            <person name="Zhou L.G."/>
            <person name="Ni X.B."/>
            <person name="Tian J.H."/>
            <person name="Sheng Y."/>
            <person name="Liu T."/>
            <person name="Pan Y.S."/>
            <person name="Xia L.Y."/>
            <person name="Li J."/>
            <person name="Zhao F."/>
            <person name="Cao W.C."/>
        </authorList>
    </citation>
    <scope>NUCLEOTIDE SEQUENCE [LARGE SCALE GENOMIC DNA]</scope>
    <source>
        <strain evidence="2">HaeL-2018</strain>
    </source>
</reference>
<organism evidence="2 3">
    <name type="scientific">Haemaphysalis longicornis</name>
    <name type="common">Bush tick</name>
    <dbReference type="NCBI Taxonomy" id="44386"/>
    <lineage>
        <taxon>Eukaryota</taxon>
        <taxon>Metazoa</taxon>
        <taxon>Ecdysozoa</taxon>
        <taxon>Arthropoda</taxon>
        <taxon>Chelicerata</taxon>
        <taxon>Arachnida</taxon>
        <taxon>Acari</taxon>
        <taxon>Parasitiformes</taxon>
        <taxon>Ixodida</taxon>
        <taxon>Ixodoidea</taxon>
        <taxon>Ixodidae</taxon>
        <taxon>Haemaphysalinae</taxon>
        <taxon>Haemaphysalis</taxon>
    </lineage>
</organism>
<feature type="compositionally biased region" description="Polar residues" evidence="1">
    <location>
        <begin position="362"/>
        <end position="373"/>
    </location>
</feature>
<proteinExistence type="predicted"/>
<protein>
    <submittedName>
        <fullName evidence="2">Uncharacterized protein</fullName>
    </submittedName>
</protein>
<dbReference type="EMBL" id="JABSTR010000009">
    <property type="protein sequence ID" value="KAH9378586.1"/>
    <property type="molecule type" value="Genomic_DNA"/>
</dbReference>
<feature type="region of interest" description="Disordered" evidence="1">
    <location>
        <begin position="287"/>
        <end position="373"/>
    </location>
</feature>
<evidence type="ECO:0000256" key="1">
    <source>
        <dbReference type="SAM" id="MobiDB-lite"/>
    </source>
</evidence>
<dbReference type="Proteomes" id="UP000821853">
    <property type="component" value="Unassembled WGS sequence"/>
</dbReference>
<name>A0A9J6GSX9_HAELO</name>
<feature type="compositionally biased region" description="Basic and acidic residues" evidence="1">
    <location>
        <begin position="303"/>
        <end position="317"/>
    </location>
</feature>
<comment type="caution">
    <text evidence="2">The sequence shown here is derived from an EMBL/GenBank/DDBJ whole genome shotgun (WGS) entry which is preliminary data.</text>
</comment>
<dbReference type="AlphaFoldDB" id="A0A9J6GSX9"/>
<keyword evidence="3" id="KW-1185">Reference proteome</keyword>